<keyword evidence="2" id="KW-0521">NADP</keyword>
<evidence type="ECO:0000313" key="7">
    <source>
        <dbReference type="EMBL" id="QOE76787.1"/>
    </source>
</evidence>
<evidence type="ECO:0000256" key="5">
    <source>
        <dbReference type="ARBA" id="ARBA00023098"/>
    </source>
</evidence>
<keyword evidence="4" id="KW-0560">Oxidoreductase</keyword>
<keyword evidence="3" id="KW-0752">Steroid biosynthesis</keyword>
<accession>A0A7L8JFT3</accession>
<dbReference type="GO" id="GO:0005789">
    <property type="term" value="C:endoplasmic reticulum membrane"/>
    <property type="evidence" value="ECO:0007669"/>
    <property type="project" value="TreeGrafter"/>
</dbReference>
<gene>
    <name evidence="7" type="primary">erg27</name>
</gene>
<dbReference type="Gene3D" id="3.40.50.720">
    <property type="entry name" value="NAD(P)-binding Rossmann-like Domain"/>
    <property type="match status" value="1"/>
</dbReference>
<dbReference type="InterPro" id="IPR051593">
    <property type="entry name" value="Ergosterol_Biosynth_ERG27"/>
</dbReference>
<dbReference type="GO" id="GO:0000253">
    <property type="term" value="F:3-beta-hydroxysteroid 3-dehydrogenase (NADP+) activity"/>
    <property type="evidence" value="ECO:0007669"/>
    <property type="project" value="TreeGrafter"/>
</dbReference>
<dbReference type="PANTHER" id="PTHR43647">
    <property type="entry name" value="DEHYDROGENASE"/>
    <property type="match status" value="1"/>
</dbReference>
<evidence type="ECO:0000256" key="2">
    <source>
        <dbReference type="ARBA" id="ARBA00022857"/>
    </source>
</evidence>
<comment type="similarity">
    <text evidence="6">Belongs to the short-chain dehydrogenases/reductases (SDR) family. ERG27 subfamily.</text>
</comment>
<proteinExistence type="inferred from homology"/>
<keyword evidence="5" id="KW-0443">Lipid metabolism</keyword>
<evidence type="ECO:0000256" key="3">
    <source>
        <dbReference type="ARBA" id="ARBA00022955"/>
    </source>
</evidence>
<dbReference type="SUPFAM" id="SSF51735">
    <property type="entry name" value="NAD(P)-binding Rossmann-fold domains"/>
    <property type="match status" value="1"/>
</dbReference>
<sequence>MSAITTNILVTGANGGLGLGICLRLIDSFLESRTATQSLNVIYTTRSARKGSDTLETLQAHLRKHHPPSQHHRVTFQPENVELTNLLSIRELARKLNLSDLTKLDAVICNAGIGGWIGVDWLVAIPAIVADIRNATVWPSYKLGKIGAITKPQLPEGSSTQPEPPLGEVFCANVFGHYMLVHWLMPLLRACDSETPGKIIWVSSIEPQSYHFKSHDLQGLQTDAPYEHGKRLTDLLALTSNQPAAESALISFTSTKDTKSQRHARSTPVQHVYQPGIVVTSVMSLYWIIHQAYLLGIYLARWAGTPWSNVEPYTAAHGAVWLAFASEDEIRKAEVAAQGRESANATAAAKDGRIKWGTAVNRAGKTTVRPTEVDQWGISGSGAPFASDWWGGKSGLGRKPGAVEAKPEDVKDFVALGAQTWEQMEELRKDWERRIADSDRQ</sequence>
<keyword evidence="1" id="KW-0444">Lipid biosynthesis</keyword>
<dbReference type="AlphaFoldDB" id="A0A7L8JFT3"/>
<reference evidence="7" key="2">
    <citation type="submission" date="2021-03" db="EMBL/GenBank/DDBJ databases">
        <title>An advanced genetic toolkit for exploring the biology of the rock-inhabiting black fungus Knufia petricola.</title>
        <authorList>
            <person name="Voigt O."/>
            <person name="Knabe N."/>
            <person name="Nitsche S."/>
            <person name="Erdmann E."/>
            <person name="Schumacher J."/>
            <person name="Gorbushina A.A."/>
        </authorList>
    </citation>
    <scope>NUCLEOTIDE SEQUENCE</scope>
    <source>
        <strain evidence="7">A95</strain>
    </source>
</reference>
<evidence type="ECO:0000256" key="6">
    <source>
        <dbReference type="ARBA" id="ARBA00023593"/>
    </source>
</evidence>
<evidence type="ECO:0000256" key="4">
    <source>
        <dbReference type="ARBA" id="ARBA00023002"/>
    </source>
</evidence>
<dbReference type="EMBL" id="MT859424">
    <property type="protein sequence ID" value="QOE76787.1"/>
    <property type="molecule type" value="Genomic_DNA"/>
</dbReference>
<dbReference type="GO" id="GO:0006696">
    <property type="term" value="P:ergosterol biosynthetic process"/>
    <property type="evidence" value="ECO:0007669"/>
    <property type="project" value="TreeGrafter"/>
</dbReference>
<evidence type="ECO:0000256" key="1">
    <source>
        <dbReference type="ARBA" id="ARBA00022516"/>
    </source>
</evidence>
<reference evidence="7" key="1">
    <citation type="submission" date="2020-08" db="EMBL/GenBank/DDBJ databases">
        <authorList>
            <person name="Heeger F."/>
            <person name="Schumacher J."/>
            <person name="Gorbushina A.A."/>
        </authorList>
    </citation>
    <scope>NUCLEOTIDE SEQUENCE</scope>
    <source>
        <strain evidence="7">A95</strain>
    </source>
</reference>
<dbReference type="PANTHER" id="PTHR43647:SF1">
    <property type="entry name" value="3-KETO-STEROID REDUCTASE ERG27"/>
    <property type="match status" value="1"/>
</dbReference>
<name>A0A7L8JFT3_9EURO</name>
<protein>
    <submittedName>
        <fullName evidence="7">ERG27</fullName>
    </submittedName>
</protein>
<organism evidence="7">
    <name type="scientific">Knufia petricola</name>
    <dbReference type="NCBI Taxonomy" id="206542"/>
    <lineage>
        <taxon>Eukaryota</taxon>
        <taxon>Fungi</taxon>
        <taxon>Dikarya</taxon>
        <taxon>Ascomycota</taxon>
        <taxon>Pezizomycotina</taxon>
        <taxon>Eurotiomycetes</taxon>
        <taxon>Chaetothyriomycetidae</taxon>
        <taxon>Chaetothyriales</taxon>
        <taxon>Trichomeriaceae</taxon>
        <taxon>Knufia</taxon>
    </lineage>
</organism>
<dbReference type="GO" id="GO:0005811">
    <property type="term" value="C:lipid droplet"/>
    <property type="evidence" value="ECO:0007669"/>
    <property type="project" value="TreeGrafter"/>
</dbReference>
<dbReference type="InterPro" id="IPR036291">
    <property type="entry name" value="NAD(P)-bd_dom_sf"/>
</dbReference>
<dbReference type="GO" id="GO:0005741">
    <property type="term" value="C:mitochondrial outer membrane"/>
    <property type="evidence" value="ECO:0007669"/>
    <property type="project" value="TreeGrafter"/>
</dbReference>